<feature type="compositionally biased region" description="Polar residues" evidence="1">
    <location>
        <begin position="78"/>
        <end position="103"/>
    </location>
</feature>
<dbReference type="Proteomes" id="UP000316621">
    <property type="component" value="Chromosome 8"/>
</dbReference>
<dbReference type="InterPro" id="IPR008972">
    <property type="entry name" value="Cupredoxin"/>
</dbReference>
<dbReference type="OMA" id="CWAGWAL"/>
<dbReference type="OrthoDB" id="206968at2759"/>
<dbReference type="InterPro" id="IPR039391">
    <property type="entry name" value="Phytocyanin-like"/>
</dbReference>
<dbReference type="STRING" id="3469.A0A4Y7KJS2"/>
<dbReference type="GO" id="GO:0009055">
    <property type="term" value="F:electron transfer activity"/>
    <property type="evidence" value="ECO:0007669"/>
    <property type="project" value="InterPro"/>
</dbReference>
<keyword evidence="5" id="KW-1185">Reference proteome</keyword>
<feature type="signal peptide" evidence="2">
    <location>
        <begin position="1"/>
        <end position="24"/>
    </location>
</feature>
<organism evidence="4 5">
    <name type="scientific">Papaver somniferum</name>
    <name type="common">Opium poppy</name>
    <dbReference type="NCBI Taxonomy" id="3469"/>
    <lineage>
        <taxon>Eukaryota</taxon>
        <taxon>Viridiplantae</taxon>
        <taxon>Streptophyta</taxon>
        <taxon>Embryophyta</taxon>
        <taxon>Tracheophyta</taxon>
        <taxon>Spermatophyta</taxon>
        <taxon>Magnoliopsida</taxon>
        <taxon>Ranunculales</taxon>
        <taxon>Papaveraceae</taxon>
        <taxon>Papaveroideae</taxon>
        <taxon>Papaver</taxon>
    </lineage>
</organism>
<dbReference type="PANTHER" id="PTHR33021:SF339">
    <property type="entry name" value="OS07G0570600 PROTEIN"/>
    <property type="match status" value="1"/>
</dbReference>
<evidence type="ECO:0000256" key="2">
    <source>
        <dbReference type="SAM" id="SignalP"/>
    </source>
</evidence>
<dbReference type="Pfam" id="PF02298">
    <property type="entry name" value="Cu_bind_like"/>
    <property type="match status" value="1"/>
</dbReference>
<proteinExistence type="predicted"/>
<dbReference type="Gramene" id="RZC72632">
    <property type="protein sequence ID" value="RZC72632"/>
    <property type="gene ID" value="C5167_048112"/>
</dbReference>
<dbReference type="GO" id="GO:0005886">
    <property type="term" value="C:plasma membrane"/>
    <property type="evidence" value="ECO:0007669"/>
    <property type="project" value="TreeGrafter"/>
</dbReference>
<feature type="region of interest" description="Disordered" evidence="1">
    <location>
        <begin position="78"/>
        <end position="106"/>
    </location>
</feature>
<dbReference type="AlphaFoldDB" id="A0A4Y7KJS2"/>
<accession>A0A4Y7KJS2</accession>
<feature type="domain" description="Phytocyanin" evidence="3">
    <location>
        <begin position="25"/>
        <end position="126"/>
    </location>
</feature>
<evidence type="ECO:0000313" key="5">
    <source>
        <dbReference type="Proteomes" id="UP000316621"/>
    </source>
</evidence>
<keyword evidence="2" id="KW-0732">Signal</keyword>
<dbReference type="Gene3D" id="2.60.40.420">
    <property type="entry name" value="Cupredoxins - blue copper proteins"/>
    <property type="match status" value="1"/>
</dbReference>
<dbReference type="PANTHER" id="PTHR33021">
    <property type="entry name" value="BLUE COPPER PROTEIN"/>
    <property type="match status" value="1"/>
</dbReference>
<reference evidence="4 5" key="1">
    <citation type="journal article" date="2018" name="Science">
        <title>The opium poppy genome and morphinan production.</title>
        <authorList>
            <person name="Guo L."/>
            <person name="Winzer T."/>
            <person name="Yang X."/>
            <person name="Li Y."/>
            <person name="Ning Z."/>
            <person name="He Z."/>
            <person name="Teodor R."/>
            <person name="Lu Y."/>
            <person name="Bowser T.A."/>
            <person name="Graham I.A."/>
            <person name="Ye K."/>
        </authorList>
    </citation>
    <scope>NUCLEOTIDE SEQUENCE [LARGE SCALE GENOMIC DNA]</scope>
    <source>
        <strain evidence="5">cv. HN1</strain>
        <tissue evidence="4">Leaves</tissue>
    </source>
</reference>
<sequence>MGSTGRVLFSVLVVFCISAEPNLANQYAVGDTLGWAPYVDYQSWVGGKTFTVGDTLVFNYGPTDTVDEVRAAEYSSCASDKPITSDSSGLTKQLPSNSQSHPLSPSGLRNLASTSQLLFPLQLNLF</sequence>
<dbReference type="InterPro" id="IPR003245">
    <property type="entry name" value="Phytocyanin_dom"/>
</dbReference>
<evidence type="ECO:0000313" key="4">
    <source>
        <dbReference type="EMBL" id="RZC72632.1"/>
    </source>
</evidence>
<name>A0A4Y7KJS2_PAPSO</name>
<protein>
    <recommendedName>
        <fullName evidence="3">Phytocyanin domain-containing protein</fullName>
    </recommendedName>
</protein>
<evidence type="ECO:0000256" key="1">
    <source>
        <dbReference type="SAM" id="MobiDB-lite"/>
    </source>
</evidence>
<dbReference type="PROSITE" id="PS51485">
    <property type="entry name" value="PHYTOCYANIN"/>
    <property type="match status" value="1"/>
</dbReference>
<dbReference type="SUPFAM" id="SSF49503">
    <property type="entry name" value="Cupredoxins"/>
    <property type="match status" value="1"/>
</dbReference>
<feature type="chain" id="PRO_5021203612" description="Phytocyanin domain-containing protein" evidence="2">
    <location>
        <begin position="25"/>
        <end position="126"/>
    </location>
</feature>
<dbReference type="EMBL" id="CM010722">
    <property type="protein sequence ID" value="RZC72632.1"/>
    <property type="molecule type" value="Genomic_DNA"/>
</dbReference>
<evidence type="ECO:0000259" key="3">
    <source>
        <dbReference type="PROSITE" id="PS51485"/>
    </source>
</evidence>
<gene>
    <name evidence="4" type="ORF">C5167_048112</name>
</gene>